<evidence type="ECO:0000259" key="3">
    <source>
        <dbReference type="Pfam" id="PF16655"/>
    </source>
</evidence>
<feature type="domain" description="Phospholipase D N-terminal" evidence="3">
    <location>
        <begin position="41"/>
        <end position="130"/>
    </location>
</feature>
<dbReference type="InterPro" id="IPR018946">
    <property type="entry name" value="PhoD-like_MPP"/>
</dbReference>
<dbReference type="Pfam" id="PF09423">
    <property type="entry name" value="PhoD"/>
    <property type="match status" value="1"/>
</dbReference>
<dbReference type="GO" id="GO:0004035">
    <property type="term" value="F:alkaline phosphatase activity"/>
    <property type="evidence" value="ECO:0007669"/>
    <property type="project" value="UniProtKB-EC"/>
</dbReference>
<evidence type="ECO:0000259" key="2">
    <source>
        <dbReference type="Pfam" id="PF09423"/>
    </source>
</evidence>
<evidence type="ECO:0000256" key="1">
    <source>
        <dbReference type="SAM" id="SignalP"/>
    </source>
</evidence>
<dbReference type="InterPro" id="IPR032093">
    <property type="entry name" value="PhoD_N"/>
</dbReference>
<dbReference type="SUPFAM" id="SSF56300">
    <property type="entry name" value="Metallo-dependent phosphatases"/>
    <property type="match status" value="1"/>
</dbReference>
<evidence type="ECO:0000313" key="5">
    <source>
        <dbReference type="Proteomes" id="UP000539175"/>
    </source>
</evidence>
<comment type="caution">
    <text evidence="4">The sequence shown here is derived from an EMBL/GenBank/DDBJ whole genome shotgun (WGS) entry which is preliminary data.</text>
</comment>
<dbReference type="InterPro" id="IPR006311">
    <property type="entry name" value="TAT_signal"/>
</dbReference>
<organism evidence="4 5">
    <name type="scientific">Nitrospirillum iridis</name>
    <dbReference type="NCBI Taxonomy" id="765888"/>
    <lineage>
        <taxon>Bacteria</taxon>
        <taxon>Pseudomonadati</taxon>
        <taxon>Pseudomonadota</taxon>
        <taxon>Alphaproteobacteria</taxon>
        <taxon>Rhodospirillales</taxon>
        <taxon>Azospirillaceae</taxon>
        <taxon>Nitrospirillum</taxon>
    </lineage>
</organism>
<dbReference type="InterPro" id="IPR029052">
    <property type="entry name" value="Metallo-depent_PP-like"/>
</dbReference>
<dbReference type="EC" id="3.1.3.1" evidence="4"/>
<protein>
    <submittedName>
        <fullName evidence="4">Alkaline phosphatase D</fullName>
        <ecNumber evidence="4">3.1.3.1</ecNumber>
    </submittedName>
</protein>
<dbReference type="Pfam" id="PF16655">
    <property type="entry name" value="PhoD_N"/>
    <property type="match status" value="1"/>
</dbReference>
<dbReference type="Proteomes" id="UP000539175">
    <property type="component" value="Unassembled WGS sequence"/>
</dbReference>
<dbReference type="PANTHER" id="PTHR43606">
    <property type="entry name" value="PHOSPHATASE, PUTATIVE (AFU_ORTHOLOGUE AFUA_6G08710)-RELATED"/>
    <property type="match status" value="1"/>
</dbReference>
<feature type="chain" id="PRO_5031183293" evidence="1">
    <location>
        <begin position="31"/>
        <end position="606"/>
    </location>
</feature>
<dbReference type="PANTHER" id="PTHR43606:SF2">
    <property type="entry name" value="ALKALINE PHOSPHATASE FAMILY PROTEIN (AFU_ORTHOLOGUE AFUA_5G03860)"/>
    <property type="match status" value="1"/>
</dbReference>
<dbReference type="RefSeq" id="WP_211106300.1">
    <property type="nucleotide sequence ID" value="NZ_JACIIZ010000007.1"/>
</dbReference>
<feature type="signal peptide" evidence="1">
    <location>
        <begin position="1"/>
        <end position="30"/>
    </location>
</feature>
<dbReference type="CDD" id="cd07389">
    <property type="entry name" value="MPP_PhoD"/>
    <property type="match status" value="1"/>
</dbReference>
<gene>
    <name evidence="4" type="ORF">FHS74_002854</name>
</gene>
<sequence>MSMVSRRRALSLLLLGATAPLALGMRHAGAATGAAAVAFRHGVASGDPLADRVVLWTRVTPEAAVPSLRLAWEVAADAAFQRPVRRGTVDATAARDFTAKVDVDGLKPGQDYWYRFTHGTVTSPVGRTRTLPRGPTDSVVMAAVTCALYPNGYFNAYDHLAQLDRLDVVVELGDYIYEYGAKDDDYGMENGRRLGRIPEPAHDIVTLADYRLRYAQYRRDADLQAAHARAPWICVWDDHEVCNDTWAGGAENHHDGQGAFLTREAAAVQAYYEWMPIREPRPGQAAEEIQRAFQFGDLATLVMVETRLQARSRQLEWSVPGDLPMAVYEVAADKGRRKVADPAVAAQVMAAVKAGGSPPAPYVLGPDEEAIRAYGANPERQMMGVRQEQWLAATLKASVAAGTPWQVLGNEVVMARTAAPKFEKALGADGVARWLGALPEAARASLAQIVQLASFDIPFDLDGWDGYPAARERVYDAIKAAAVEGRAGNTVVLSGDSHAFWVNELYDAGGSTRVAAEFGASSITSPSPGEELHLPQLGDIMKTQNPEVLLNDHQAKGYVLLTLTHQAATADLVAVTIDAKPYQARTLSRWRVAATTTPGVERPRQV</sequence>
<keyword evidence="4" id="KW-0378">Hydrolase</keyword>
<dbReference type="Gene3D" id="2.60.40.380">
    <property type="entry name" value="Purple acid phosphatase-like, N-terminal"/>
    <property type="match status" value="1"/>
</dbReference>
<dbReference type="InterPro" id="IPR052900">
    <property type="entry name" value="Phospholipid_Metab_Enz"/>
</dbReference>
<dbReference type="AlphaFoldDB" id="A0A7X0B170"/>
<proteinExistence type="predicted"/>
<accession>A0A7X0B170</accession>
<keyword evidence="1" id="KW-0732">Signal</keyword>
<dbReference type="InterPro" id="IPR038607">
    <property type="entry name" value="PhoD-like_sf"/>
</dbReference>
<keyword evidence="5" id="KW-1185">Reference proteome</keyword>
<reference evidence="4 5" key="1">
    <citation type="submission" date="2020-08" db="EMBL/GenBank/DDBJ databases">
        <title>Genomic Encyclopedia of Type Strains, Phase IV (KMG-IV): sequencing the most valuable type-strain genomes for metagenomic binning, comparative biology and taxonomic classification.</title>
        <authorList>
            <person name="Goeker M."/>
        </authorList>
    </citation>
    <scope>NUCLEOTIDE SEQUENCE [LARGE SCALE GENOMIC DNA]</scope>
    <source>
        <strain evidence="4 5">DSM 22198</strain>
    </source>
</reference>
<dbReference type="PROSITE" id="PS51318">
    <property type="entry name" value="TAT"/>
    <property type="match status" value="1"/>
</dbReference>
<dbReference type="EMBL" id="JACIIZ010000007">
    <property type="protein sequence ID" value="MBB6252294.1"/>
    <property type="molecule type" value="Genomic_DNA"/>
</dbReference>
<evidence type="ECO:0000313" key="4">
    <source>
        <dbReference type="EMBL" id="MBB6252294.1"/>
    </source>
</evidence>
<feature type="domain" description="PhoD-like phosphatase metallophosphatase" evidence="2">
    <location>
        <begin position="141"/>
        <end position="572"/>
    </location>
</feature>
<name>A0A7X0B170_9PROT</name>
<dbReference type="Gene3D" id="3.60.21.70">
    <property type="entry name" value="PhoD-like phosphatase"/>
    <property type="match status" value="1"/>
</dbReference>